<evidence type="ECO:0000313" key="1">
    <source>
        <dbReference type="EMBL" id="OCK87820.1"/>
    </source>
</evidence>
<sequence>MPVSAAAEASWWPHQPSDNNTTSFSVSTDGDATRQGGILSPTQAQTLSITPSATASRASIPVACVACRSRHLKCDGGNRCSRCKADGVECSYIKSRRGWKGKRKNKTASTPQSEQRPATGQNNGSLLPSPLESVLGLNVSQVSSPAFNFASDVALLDATTGASNGLNFDISNLPSFGVAPAQNHPTTPGSVNPIGAFFAFFYPSHSFILPRKRLVGLFKERRAPHLELAIQYIGSCFIPSAPTQMFKEALNRMLFHQNAPKDGFSVQAMMLFAVGLHANNEPDKAGQVLQLAINLALEIGLNRAEFAILNGSGDRVMVEGWKRTWWSLFVINGLFAGVNPSITFRLRDVASDVPLPCEESEYLSGQIPFSRSIQEYDDSSFAAEETVFSSFTYLVDAVRIMGKVLEVSRADSLEYQSVNSADTYLVNWTLHLPPSKRDIVANDGEIDEVLFQAHMIICATTILLHRPRSNLGFGEVEEVTTCVTPGQCLLPAHTREFHTAKSLQAAEDISKLITLPTSLQKHTPFFTCVVVMASVVHLSYWSFMVPDGQDEKIKSLIRLDTGVLQTLSALWPVANTVLRQVRGVAHVMFKSKKAMSIHLWSSIANDDVIRGLIDQGAHEDPALYSALLTP</sequence>
<evidence type="ECO:0000313" key="2">
    <source>
        <dbReference type="Proteomes" id="UP000250078"/>
    </source>
</evidence>
<organism evidence="1 2">
    <name type="scientific">Cenococcum geophilum 1.58</name>
    <dbReference type="NCBI Taxonomy" id="794803"/>
    <lineage>
        <taxon>Eukaryota</taxon>
        <taxon>Fungi</taxon>
        <taxon>Dikarya</taxon>
        <taxon>Ascomycota</taxon>
        <taxon>Pezizomycotina</taxon>
        <taxon>Dothideomycetes</taxon>
        <taxon>Pleosporomycetidae</taxon>
        <taxon>Gloniales</taxon>
        <taxon>Gloniaceae</taxon>
        <taxon>Cenococcum</taxon>
    </lineage>
</organism>
<keyword evidence="2" id="KW-1185">Reference proteome</keyword>
<dbReference type="EMBL" id="KV748254">
    <property type="protein sequence ID" value="OCK87820.1"/>
    <property type="molecule type" value="Genomic_DNA"/>
</dbReference>
<name>A0ACC8ENI1_9PEZI</name>
<accession>A0ACC8ENI1</accession>
<gene>
    <name evidence="1" type="ORF">K441DRAFT_670143</name>
</gene>
<dbReference type="Proteomes" id="UP000250078">
    <property type="component" value="Unassembled WGS sequence"/>
</dbReference>
<proteinExistence type="predicted"/>
<reference evidence="1 2" key="1">
    <citation type="journal article" date="2016" name="Nat. Commun.">
        <title>Ectomycorrhizal ecology is imprinted in the genome of the dominant symbiotic fungus Cenococcum geophilum.</title>
        <authorList>
            <consortium name="DOE Joint Genome Institute"/>
            <person name="Peter M."/>
            <person name="Kohler A."/>
            <person name="Ohm R.A."/>
            <person name="Kuo A."/>
            <person name="Krutzmann J."/>
            <person name="Morin E."/>
            <person name="Arend M."/>
            <person name="Barry K.W."/>
            <person name="Binder M."/>
            <person name="Choi C."/>
            <person name="Clum A."/>
            <person name="Copeland A."/>
            <person name="Grisel N."/>
            <person name="Haridas S."/>
            <person name="Kipfer T."/>
            <person name="LaButti K."/>
            <person name="Lindquist E."/>
            <person name="Lipzen A."/>
            <person name="Maire R."/>
            <person name="Meier B."/>
            <person name="Mihaltcheva S."/>
            <person name="Molinier V."/>
            <person name="Murat C."/>
            <person name="Poggeler S."/>
            <person name="Quandt C.A."/>
            <person name="Sperisen C."/>
            <person name="Tritt A."/>
            <person name="Tisserant E."/>
            <person name="Crous P.W."/>
            <person name="Henrissat B."/>
            <person name="Nehls U."/>
            <person name="Egli S."/>
            <person name="Spatafora J.W."/>
            <person name="Grigoriev I.V."/>
            <person name="Martin F.M."/>
        </authorList>
    </citation>
    <scope>NUCLEOTIDE SEQUENCE [LARGE SCALE GENOMIC DNA]</scope>
    <source>
        <strain evidence="1 2">1.58</strain>
    </source>
</reference>
<protein>
    <submittedName>
        <fullName evidence="1">Uncharacterized protein</fullName>
    </submittedName>
</protein>